<name>A0AAV1EC08_OLDCO</name>
<evidence type="ECO:0000313" key="2">
    <source>
        <dbReference type="Proteomes" id="UP001161247"/>
    </source>
</evidence>
<evidence type="ECO:0000313" key="1">
    <source>
        <dbReference type="EMBL" id="CAI9117252.1"/>
    </source>
</evidence>
<sequence length="101" mass="11733">MWLLKHGHGPTGFDKVEHLFKDECLLGLYDLNSVNLSSATFITFAKTMINIRQRNPEIVRVSNDGAQSQPLKLAAEKKRRGRWQQQWWKRCPSSKSNSDYK</sequence>
<dbReference type="Proteomes" id="UP001161247">
    <property type="component" value="Chromosome 9"/>
</dbReference>
<dbReference type="EMBL" id="OX459126">
    <property type="protein sequence ID" value="CAI9117252.1"/>
    <property type="molecule type" value="Genomic_DNA"/>
</dbReference>
<accession>A0AAV1EC08</accession>
<protein>
    <submittedName>
        <fullName evidence="1">OLC1v1018601C1</fullName>
    </submittedName>
</protein>
<gene>
    <name evidence="1" type="ORF">OLC1_LOCUS23344</name>
</gene>
<keyword evidence="2" id="KW-1185">Reference proteome</keyword>
<organism evidence="1 2">
    <name type="scientific">Oldenlandia corymbosa var. corymbosa</name>
    <dbReference type="NCBI Taxonomy" id="529605"/>
    <lineage>
        <taxon>Eukaryota</taxon>
        <taxon>Viridiplantae</taxon>
        <taxon>Streptophyta</taxon>
        <taxon>Embryophyta</taxon>
        <taxon>Tracheophyta</taxon>
        <taxon>Spermatophyta</taxon>
        <taxon>Magnoliopsida</taxon>
        <taxon>eudicotyledons</taxon>
        <taxon>Gunneridae</taxon>
        <taxon>Pentapetalae</taxon>
        <taxon>asterids</taxon>
        <taxon>lamiids</taxon>
        <taxon>Gentianales</taxon>
        <taxon>Rubiaceae</taxon>
        <taxon>Rubioideae</taxon>
        <taxon>Spermacoceae</taxon>
        <taxon>Hedyotis-Oldenlandia complex</taxon>
        <taxon>Oldenlandia</taxon>
    </lineage>
</organism>
<dbReference type="AlphaFoldDB" id="A0AAV1EC08"/>
<reference evidence="1" key="1">
    <citation type="submission" date="2023-03" db="EMBL/GenBank/DDBJ databases">
        <authorList>
            <person name="Julca I."/>
        </authorList>
    </citation>
    <scope>NUCLEOTIDE SEQUENCE</scope>
</reference>
<proteinExistence type="predicted"/>